<dbReference type="AlphaFoldDB" id="A0A7D9MIQ5"/>
<proteinExistence type="predicted"/>
<sequence>MDDWFTSMDEKCNHVNISRDSDSLKKGEQDTKTILTEFHNEGKPSFNKIIVLGRRLIDTNSHTPEDEQEITITITKFTKRMIEMERTVELHRIRTMETIVDYCKERLDHCESSVERDDINMNQLAPSGSTPEAVHKQIVLLK</sequence>
<feature type="non-terminal residue" evidence="1">
    <location>
        <position position="1"/>
    </location>
</feature>
<dbReference type="Proteomes" id="UP001152795">
    <property type="component" value="Unassembled WGS sequence"/>
</dbReference>
<comment type="caution">
    <text evidence="1">The sequence shown here is derived from an EMBL/GenBank/DDBJ whole genome shotgun (WGS) entry which is preliminary data.</text>
</comment>
<accession>A0A7D9MIQ5</accession>
<dbReference type="EMBL" id="CACRXK020039395">
    <property type="protein sequence ID" value="CAB4045423.1"/>
    <property type="molecule type" value="Genomic_DNA"/>
</dbReference>
<keyword evidence="2" id="KW-1185">Reference proteome</keyword>
<organism evidence="1 2">
    <name type="scientific">Paramuricea clavata</name>
    <name type="common">Red gorgonian</name>
    <name type="synonym">Violescent sea-whip</name>
    <dbReference type="NCBI Taxonomy" id="317549"/>
    <lineage>
        <taxon>Eukaryota</taxon>
        <taxon>Metazoa</taxon>
        <taxon>Cnidaria</taxon>
        <taxon>Anthozoa</taxon>
        <taxon>Octocorallia</taxon>
        <taxon>Malacalcyonacea</taxon>
        <taxon>Plexauridae</taxon>
        <taxon>Paramuricea</taxon>
    </lineage>
</organism>
<evidence type="ECO:0000313" key="2">
    <source>
        <dbReference type="Proteomes" id="UP001152795"/>
    </source>
</evidence>
<protein>
    <submittedName>
        <fullName evidence="1">Uncharacterized protein</fullName>
    </submittedName>
</protein>
<gene>
    <name evidence="1" type="ORF">PACLA_8A088284</name>
</gene>
<reference evidence="1" key="1">
    <citation type="submission" date="2020-04" db="EMBL/GenBank/DDBJ databases">
        <authorList>
            <person name="Alioto T."/>
            <person name="Alioto T."/>
            <person name="Gomez Garrido J."/>
        </authorList>
    </citation>
    <scope>NUCLEOTIDE SEQUENCE</scope>
    <source>
        <strain evidence="1">A484AB</strain>
    </source>
</reference>
<name>A0A7D9MIQ5_PARCT</name>
<evidence type="ECO:0000313" key="1">
    <source>
        <dbReference type="EMBL" id="CAB4045423.1"/>
    </source>
</evidence>